<dbReference type="EMBL" id="CAADRA010005434">
    <property type="protein sequence ID" value="VFT89793.1"/>
    <property type="molecule type" value="Genomic_DNA"/>
</dbReference>
<proteinExistence type="predicted"/>
<reference evidence="3 4" key="1">
    <citation type="submission" date="2019-03" db="EMBL/GenBank/DDBJ databases">
        <authorList>
            <person name="Gaulin E."/>
            <person name="Dumas B."/>
        </authorList>
    </citation>
    <scope>NUCLEOTIDE SEQUENCE [LARGE SCALE GENOMIC DNA]</scope>
    <source>
        <strain evidence="3">CBS 568.67</strain>
    </source>
</reference>
<organism evidence="3 4">
    <name type="scientific">Aphanomyces stellatus</name>
    <dbReference type="NCBI Taxonomy" id="120398"/>
    <lineage>
        <taxon>Eukaryota</taxon>
        <taxon>Sar</taxon>
        <taxon>Stramenopiles</taxon>
        <taxon>Oomycota</taxon>
        <taxon>Saprolegniomycetes</taxon>
        <taxon>Saprolegniales</taxon>
        <taxon>Verrucalvaceae</taxon>
        <taxon>Aphanomyces</taxon>
    </lineage>
</organism>
<gene>
    <name evidence="3" type="primary">Aste57867_12947</name>
    <name evidence="2" type="ORF">As57867_012899</name>
    <name evidence="3" type="ORF">ASTE57867_12947</name>
</gene>
<name>A0A485KYI9_9STRA</name>
<evidence type="ECO:0000256" key="1">
    <source>
        <dbReference type="SAM" id="Phobius"/>
    </source>
</evidence>
<feature type="transmembrane region" description="Helical" evidence="1">
    <location>
        <begin position="63"/>
        <end position="83"/>
    </location>
</feature>
<keyword evidence="4" id="KW-1185">Reference proteome</keyword>
<dbReference type="EMBL" id="VJMH01005413">
    <property type="protein sequence ID" value="KAF0696249.1"/>
    <property type="molecule type" value="Genomic_DNA"/>
</dbReference>
<evidence type="ECO:0000313" key="4">
    <source>
        <dbReference type="Proteomes" id="UP000332933"/>
    </source>
</evidence>
<feature type="transmembrane region" description="Helical" evidence="1">
    <location>
        <begin position="21"/>
        <end position="43"/>
    </location>
</feature>
<keyword evidence="1" id="KW-0472">Membrane</keyword>
<dbReference type="AlphaFoldDB" id="A0A485KYI9"/>
<keyword evidence="1" id="KW-1133">Transmembrane helix</keyword>
<keyword evidence="1" id="KW-0812">Transmembrane</keyword>
<dbReference type="Proteomes" id="UP000332933">
    <property type="component" value="Unassembled WGS sequence"/>
</dbReference>
<accession>A0A485KYI9</accession>
<evidence type="ECO:0000313" key="2">
    <source>
        <dbReference type="EMBL" id="KAF0696249.1"/>
    </source>
</evidence>
<sequence length="134" mass="15214">MKLPLVLRNQLATASLFLQTTMTWVFMGVCFVRHMLFFLVLAGACFDFHALWTDGNLDGCPDAIYVVHVLYLLLGSCFALNPLTQYLVEVYFPLHAFPNEYVQRDVRILDATVTTCKNLARALQHAVTSFPRLV</sequence>
<evidence type="ECO:0000313" key="3">
    <source>
        <dbReference type="EMBL" id="VFT89793.1"/>
    </source>
</evidence>
<reference evidence="2" key="2">
    <citation type="submission" date="2019-06" db="EMBL/GenBank/DDBJ databases">
        <title>Genomics analysis of Aphanomyces spp. identifies a new class of oomycete effector associated with host adaptation.</title>
        <authorList>
            <person name="Gaulin E."/>
        </authorList>
    </citation>
    <scope>NUCLEOTIDE SEQUENCE</scope>
    <source>
        <strain evidence="2">CBS 578.67</strain>
    </source>
</reference>
<protein>
    <submittedName>
        <fullName evidence="3">Aste57867_12947 protein</fullName>
    </submittedName>
</protein>